<comment type="caution">
    <text evidence="1">The sequence shown here is derived from an EMBL/GenBank/DDBJ whole genome shotgun (WGS) entry which is preliminary data.</text>
</comment>
<keyword evidence="2" id="KW-1185">Reference proteome</keyword>
<sequence length="152" mass="16705">MVMVGLKDDPTYGTMWKDLDDTNCAEYRHYPDLVIGAPGSRMGFSSGTELYRCPDGSVLVTLIDDDWKFNTPTSMQCAPVQGPYTVDASDCAILPIDDPQAMQSSTSDTSDWPFQCPQLPSAVGIVSLKYSLSSSDYHWKGMECCKIKPTTP</sequence>
<evidence type="ECO:0000313" key="2">
    <source>
        <dbReference type="Proteomes" id="UP000440578"/>
    </source>
</evidence>
<evidence type="ECO:0000313" key="1">
    <source>
        <dbReference type="EMBL" id="KAF0314100.1"/>
    </source>
</evidence>
<gene>
    <name evidence="1" type="ORF">FJT64_001563</name>
</gene>
<name>A0A6A4XCN3_AMPAM</name>
<proteinExistence type="predicted"/>
<accession>A0A6A4XCN3</accession>
<protein>
    <submittedName>
        <fullName evidence="1">Uncharacterized protein</fullName>
    </submittedName>
</protein>
<dbReference type="Proteomes" id="UP000440578">
    <property type="component" value="Unassembled WGS sequence"/>
</dbReference>
<dbReference type="EMBL" id="VIIS01000048">
    <property type="protein sequence ID" value="KAF0314100.1"/>
    <property type="molecule type" value="Genomic_DNA"/>
</dbReference>
<organism evidence="1 2">
    <name type="scientific">Amphibalanus amphitrite</name>
    <name type="common">Striped barnacle</name>
    <name type="synonym">Balanus amphitrite</name>
    <dbReference type="NCBI Taxonomy" id="1232801"/>
    <lineage>
        <taxon>Eukaryota</taxon>
        <taxon>Metazoa</taxon>
        <taxon>Ecdysozoa</taxon>
        <taxon>Arthropoda</taxon>
        <taxon>Crustacea</taxon>
        <taxon>Multicrustacea</taxon>
        <taxon>Cirripedia</taxon>
        <taxon>Thoracica</taxon>
        <taxon>Thoracicalcarea</taxon>
        <taxon>Balanomorpha</taxon>
        <taxon>Balanoidea</taxon>
        <taxon>Balanidae</taxon>
        <taxon>Amphibalaninae</taxon>
        <taxon>Amphibalanus</taxon>
    </lineage>
</organism>
<reference evidence="1 2" key="1">
    <citation type="submission" date="2019-07" db="EMBL/GenBank/DDBJ databases">
        <title>Draft genome assembly of a fouling barnacle, Amphibalanus amphitrite (Darwin, 1854): The first reference genome for Thecostraca.</title>
        <authorList>
            <person name="Kim W."/>
        </authorList>
    </citation>
    <scope>NUCLEOTIDE SEQUENCE [LARGE SCALE GENOMIC DNA]</scope>
    <source>
        <strain evidence="1">SNU_AA5</strain>
        <tissue evidence="1">Soma without cirri and trophi</tissue>
    </source>
</reference>
<dbReference type="AlphaFoldDB" id="A0A6A4XCN3"/>